<sequence>MFLCRLFRKTVVLVTIVVVLLIVASVMLILHLVNNSGSSDKFPIAIGVYTYEVVSKYSHIHDPAIGKQINVGSNVIPINEAHSPFTQGLLFIDHDTLLESSGLYGASYIRQVSLSSGKTTKFHNLRSDLFAEGLAIVVEPMTYRKFILNLTYREKIVLVFDYDTMELYHTFEHDLDGYGLTSNIDPLQSVEQLKEQNFALHQKLWTTSGDNYLYEVEIPHEFTKNKKLSISAKTQITCAGFSIFSMNELEYHAQAQTLYANIFLTTLILEIDISNGRCLKIIDVSGLIDQCDNYVSGMNAVGVSESEECSRQASKKNKESVLNGIAIDSENNRAELPNLLVTGKFWPNMFQIRLVKKVGKWEPINVLSDYFNSIGNKVS</sequence>
<organism evidence="2 3">
    <name type="scientific">Plasmodium inui San Antonio 1</name>
    <dbReference type="NCBI Taxonomy" id="1237626"/>
    <lineage>
        <taxon>Eukaryota</taxon>
        <taxon>Sar</taxon>
        <taxon>Alveolata</taxon>
        <taxon>Apicomplexa</taxon>
        <taxon>Aconoidasida</taxon>
        <taxon>Haemosporida</taxon>
        <taxon>Plasmodiidae</taxon>
        <taxon>Plasmodium</taxon>
        <taxon>Plasmodium (Plasmodium)</taxon>
    </lineage>
</organism>
<dbReference type="VEuPathDB" id="PlasmoDB:C922_00320"/>
<dbReference type="PANTHER" id="PTHR31270:SF1">
    <property type="entry name" value="GLUTAMINYL-PEPTIDE CYCLOTRANSFERASE"/>
    <property type="match status" value="1"/>
</dbReference>
<gene>
    <name evidence="2" type="ORF">C922_00320</name>
</gene>
<keyword evidence="1" id="KW-0812">Transmembrane</keyword>
<keyword evidence="1" id="KW-0472">Membrane</keyword>
<keyword evidence="1" id="KW-1133">Transmembrane helix</keyword>
<evidence type="ECO:0000313" key="3">
    <source>
        <dbReference type="Proteomes" id="UP000030640"/>
    </source>
</evidence>
<dbReference type="Proteomes" id="UP000030640">
    <property type="component" value="Unassembled WGS sequence"/>
</dbReference>
<proteinExistence type="predicted"/>
<feature type="transmembrane region" description="Helical" evidence="1">
    <location>
        <begin position="12"/>
        <end position="33"/>
    </location>
</feature>
<evidence type="ECO:0000256" key="1">
    <source>
        <dbReference type="SAM" id="Phobius"/>
    </source>
</evidence>
<name>W7A8B2_9APIC</name>
<dbReference type="EMBL" id="KI965460">
    <property type="protein sequence ID" value="EUD69457.1"/>
    <property type="molecule type" value="Genomic_DNA"/>
</dbReference>
<dbReference type="AlphaFoldDB" id="W7A8B2"/>
<evidence type="ECO:0000313" key="2">
    <source>
        <dbReference type="EMBL" id="EUD69457.1"/>
    </source>
</evidence>
<dbReference type="PANTHER" id="PTHR31270">
    <property type="entry name" value="GLUTAMINYL-PEPTIDE CYCLOTRANSFERASE"/>
    <property type="match status" value="1"/>
</dbReference>
<dbReference type="RefSeq" id="XP_008814159.1">
    <property type="nucleotide sequence ID" value="XM_008815937.1"/>
</dbReference>
<dbReference type="GO" id="GO:0016603">
    <property type="term" value="F:glutaminyl-peptide cyclotransferase activity"/>
    <property type="evidence" value="ECO:0007669"/>
    <property type="project" value="InterPro"/>
</dbReference>
<evidence type="ECO:0008006" key="4">
    <source>
        <dbReference type="Google" id="ProtNLM"/>
    </source>
</evidence>
<dbReference type="GeneID" id="20035594"/>
<protein>
    <recommendedName>
        <fullName evidence="4">Glutaminyl-peptide cyclotransferase</fullName>
    </recommendedName>
</protein>
<accession>W7A8B2</accession>
<dbReference type="OrthoDB" id="409395at2759"/>
<keyword evidence="3" id="KW-1185">Reference proteome</keyword>
<reference evidence="2 3" key="1">
    <citation type="submission" date="2013-02" db="EMBL/GenBank/DDBJ databases">
        <title>The Genome Sequence of Plasmodium inui San Antonio 1.</title>
        <authorList>
            <consortium name="The Broad Institute Genome Sequencing Platform"/>
            <consortium name="The Broad Institute Genome Sequencing Center for Infectious Disease"/>
            <person name="Neafsey D."/>
            <person name="Cheeseman I."/>
            <person name="Volkman S."/>
            <person name="Adams J."/>
            <person name="Walker B."/>
            <person name="Young S.K."/>
            <person name="Zeng Q."/>
            <person name="Gargeya S."/>
            <person name="Fitzgerald M."/>
            <person name="Haas B."/>
            <person name="Abouelleil A."/>
            <person name="Alvarado L."/>
            <person name="Arachchi H.M."/>
            <person name="Berlin A.M."/>
            <person name="Chapman S.B."/>
            <person name="Dewar J."/>
            <person name="Goldberg J."/>
            <person name="Griggs A."/>
            <person name="Gujja S."/>
            <person name="Hansen M."/>
            <person name="Howarth C."/>
            <person name="Imamovic A."/>
            <person name="Larimer J."/>
            <person name="McCowan C."/>
            <person name="Murphy C."/>
            <person name="Neiman D."/>
            <person name="Pearson M."/>
            <person name="Priest M."/>
            <person name="Roberts A."/>
            <person name="Saif S."/>
            <person name="Shea T."/>
            <person name="Sisk P."/>
            <person name="Sykes S."/>
            <person name="Wortman J."/>
            <person name="Nusbaum C."/>
            <person name="Birren B."/>
        </authorList>
    </citation>
    <scope>NUCLEOTIDE SEQUENCE [LARGE SCALE GENOMIC DNA]</scope>
    <source>
        <strain evidence="2 3">San Antonio 1</strain>
    </source>
</reference>
<dbReference type="InterPro" id="IPR007788">
    <property type="entry name" value="QCT"/>
</dbReference>
<dbReference type="Pfam" id="PF05096">
    <property type="entry name" value="Glu_cyclase_2"/>
    <property type="match status" value="2"/>
</dbReference>
<dbReference type="SUPFAM" id="SSF50969">
    <property type="entry name" value="YVTN repeat-like/Quinoprotein amine dehydrogenase"/>
    <property type="match status" value="1"/>
</dbReference>
<dbReference type="InterPro" id="IPR011044">
    <property type="entry name" value="Quino_amine_DH_bsu"/>
</dbReference>